<sequence length="189" mass="20283">MPRQVYFYDPPERFVAGTVGEPGSRTFFLQARGGGRITSVALEKQQVALLAEQIDKLLDEVLRVSGGDVPVPPPVDAVDDLDPLDGPIEEDFRVGTLALGWDPAAERLVIVAQAPGEDDPEGTGPALDDEEDNPEGPDVLRVRLTGEMARAFARRAQSVVSAGRPSCPFCGLPLDPAGHICPRANGYRR</sequence>
<accession>A0ABN1GXP7</accession>
<evidence type="ECO:0000313" key="2">
    <source>
        <dbReference type="EMBL" id="GAA0622918.1"/>
    </source>
</evidence>
<comment type="caution">
    <text evidence="2">The sequence shown here is derived from an EMBL/GenBank/DDBJ whole genome shotgun (WGS) entry which is preliminary data.</text>
</comment>
<organism evidence="2 3">
    <name type="scientific">Sporichthya brevicatena</name>
    <dbReference type="NCBI Taxonomy" id="171442"/>
    <lineage>
        <taxon>Bacteria</taxon>
        <taxon>Bacillati</taxon>
        <taxon>Actinomycetota</taxon>
        <taxon>Actinomycetes</taxon>
        <taxon>Sporichthyales</taxon>
        <taxon>Sporichthyaceae</taxon>
        <taxon>Sporichthya</taxon>
    </lineage>
</organism>
<protein>
    <submittedName>
        <fullName evidence="2">DUF3090 domain-containing protein</fullName>
    </submittedName>
</protein>
<evidence type="ECO:0000313" key="3">
    <source>
        <dbReference type="Proteomes" id="UP001500957"/>
    </source>
</evidence>
<dbReference type="RefSeq" id="WP_344605627.1">
    <property type="nucleotide sequence ID" value="NZ_BAAAHE010000021.1"/>
</dbReference>
<gene>
    <name evidence="2" type="ORF">GCM10009547_27400</name>
</gene>
<dbReference type="NCBIfam" id="TIGR03847">
    <property type="entry name" value="conserved hypothetical protein"/>
    <property type="match status" value="1"/>
</dbReference>
<dbReference type="InterPro" id="IPR021441">
    <property type="entry name" value="DUF3090"/>
</dbReference>
<name>A0ABN1GXP7_9ACTN</name>
<dbReference type="Pfam" id="PF11290">
    <property type="entry name" value="DUF3090"/>
    <property type="match status" value="1"/>
</dbReference>
<dbReference type="Proteomes" id="UP001500957">
    <property type="component" value="Unassembled WGS sequence"/>
</dbReference>
<feature type="region of interest" description="Disordered" evidence="1">
    <location>
        <begin position="115"/>
        <end position="137"/>
    </location>
</feature>
<reference evidence="2 3" key="1">
    <citation type="journal article" date="2019" name="Int. J. Syst. Evol. Microbiol.">
        <title>The Global Catalogue of Microorganisms (GCM) 10K type strain sequencing project: providing services to taxonomists for standard genome sequencing and annotation.</title>
        <authorList>
            <consortium name="The Broad Institute Genomics Platform"/>
            <consortium name="The Broad Institute Genome Sequencing Center for Infectious Disease"/>
            <person name="Wu L."/>
            <person name="Ma J."/>
        </authorList>
    </citation>
    <scope>NUCLEOTIDE SEQUENCE [LARGE SCALE GENOMIC DNA]</scope>
    <source>
        <strain evidence="2 3">JCM 10671</strain>
    </source>
</reference>
<dbReference type="EMBL" id="BAAAHE010000021">
    <property type="protein sequence ID" value="GAA0622918.1"/>
    <property type="molecule type" value="Genomic_DNA"/>
</dbReference>
<feature type="compositionally biased region" description="Acidic residues" evidence="1">
    <location>
        <begin position="116"/>
        <end position="135"/>
    </location>
</feature>
<evidence type="ECO:0000256" key="1">
    <source>
        <dbReference type="SAM" id="MobiDB-lite"/>
    </source>
</evidence>
<keyword evidence="3" id="KW-1185">Reference proteome</keyword>
<proteinExistence type="predicted"/>